<sequence length="62" mass="6583">MTTVFDDGTARGTLENLASLLNFLAASAANEDICDPGLHLAILQASVLAQHLNEQAIFQEQA</sequence>
<gene>
    <name evidence="1" type="ORF">A8L45_19725</name>
</gene>
<dbReference type="STRING" id="1080227.A8L45_19725"/>
<keyword evidence="2" id="KW-1185">Reference proteome</keyword>
<name>A0A1C3EBL1_9GAMM</name>
<reference evidence="1 2" key="1">
    <citation type="submission" date="2016-05" db="EMBL/GenBank/DDBJ databases">
        <title>Genomic Taxonomy of the Vibrionaceae.</title>
        <authorList>
            <person name="Gomez-Gil B."/>
            <person name="Enciso-Ibarra J."/>
        </authorList>
    </citation>
    <scope>NUCLEOTIDE SEQUENCE [LARGE SCALE GENOMIC DNA]</scope>
    <source>
        <strain evidence="1 2">CAIM 1920</strain>
    </source>
</reference>
<evidence type="ECO:0000313" key="2">
    <source>
        <dbReference type="Proteomes" id="UP000094936"/>
    </source>
</evidence>
<comment type="caution">
    <text evidence="1">The sequence shown here is derived from an EMBL/GenBank/DDBJ whole genome shotgun (WGS) entry which is preliminary data.</text>
</comment>
<dbReference type="RefSeq" id="WP_068905074.1">
    <property type="nucleotide sequence ID" value="NZ_JBHUIF010000017.1"/>
</dbReference>
<organism evidence="1 2">
    <name type="scientific">Veronia pacifica</name>
    <dbReference type="NCBI Taxonomy" id="1080227"/>
    <lineage>
        <taxon>Bacteria</taxon>
        <taxon>Pseudomonadati</taxon>
        <taxon>Pseudomonadota</taxon>
        <taxon>Gammaproteobacteria</taxon>
        <taxon>Vibrionales</taxon>
        <taxon>Vibrionaceae</taxon>
        <taxon>Veronia</taxon>
    </lineage>
</organism>
<dbReference type="AlphaFoldDB" id="A0A1C3EBL1"/>
<dbReference type="EMBL" id="LYBM01000050">
    <property type="protein sequence ID" value="ODA30636.1"/>
    <property type="molecule type" value="Genomic_DNA"/>
</dbReference>
<proteinExistence type="predicted"/>
<evidence type="ECO:0000313" key="1">
    <source>
        <dbReference type="EMBL" id="ODA30636.1"/>
    </source>
</evidence>
<protein>
    <submittedName>
        <fullName evidence="1">Uncharacterized protein</fullName>
    </submittedName>
</protein>
<accession>A0A1C3EBL1</accession>
<dbReference type="Proteomes" id="UP000094936">
    <property type="component" value="Unassembled WGS sequence"/>
</dbReference>